<accession>A0A828Y870</accession>
<reference evidence="1" key="1">
    <citation type="submission" date="2012-10" db="EMBL/GenBank/DDBJ databases">
        <authorList>
            <person name="Harkins D.M."/>
            <person name="Durkin A.S."/>
            <person name="Brinkac L.M."/>
            <person name="Selengut J.D."/>
            <person name="Sanka R."/>
            <person name="DePew J."/>
            <person name="Purushe J."/>
            <person name="Picardeau M."/>
            <person name="Werts C."/>
            <person name="Goarant C."/>
            <person name="Vinetz J.M."/>
            <person name="Sutton G.G."/>
            <person name="Nelson W.C."/>
            <person name="Fouts D.E."/>
        </authorList>
    </citation>
    <scope>NUCLEOTIDE SEQUENCE [LARGE SCALE GENOMIC DNA]</scope>
    <source>
        <strain evidence="1">200802841</strain>
    </source>
</reference>
<gene>
    <name evidence="1" type="ORF">LEP1GSC131_1507</name>
</gene>
<name>A0A828Y870_9LEPT</name>
<dbReference type="RefSeq" id="WP_004756873.1">
    <property type="nucleotide sequence ID" value="NZ_AKWH02000032.1"/>
</dbReference>
<dbReference type="EMBL" id="AKWH02000032">
    <property type="protein sequence ID" value="EKO51719.1"/>
    <property type="molecule type" value="Genomic_DNA"/>
</dbReference>
<dbReference type="Proteomes" id="UP000006339">
    <property type="component" value="Unassembled WGS sequence"/>
</dbReference>
<comment type="caution">
    <text evidence="1">The sequence shown here is derived from an EMBL/GenBank/DDBJ whole genome shotgun (WGS) entry which is preliminary data.</text>
</comment>
<proteinExistence type="predicted"/>
<protein>
    <submittedName>
        <fullName evidence="1">Uncharacterized protein</fullName>
    </submittedName>
</protein>
<sequence>MVVPTFKESICKVRILTFLELRIPYIKLTFFKIFDWDFFDLRRFVSTDPYQIENLNFYQQSCRFR</sequence>
<keyword evidence="2" id="KW-1185">Reference proteome</keyword>
<dbReference type="AlphaFoldDB" id="A0A828Y870"/>
<evidence type="ECO:0000313" key="1">
    <source>
        <dbReference type="EMBL" id="EKO51719.1"/>
    </source>
</evidence>
<organism evidence="1 2">
    <name type="scientific">Leptospira kirschneri str. 200802841</name>
    <dbReference type="NCBI Taxonomy" id="1193047"/>
    <lineage>
        <taxon>Bacteria</taxon>
        <taxon>Pseudomonadati</taxon>
        <taxon>Spirochaetota</taxon>
        <taxon>Spirochaetia</taxon>
        <taxon>Leptospirales</taxon>
        <taxon>Leptospiraceae</taxon>
        <taxon>Leptospira</taxon>
    </lineage>
</organism>
<evidence type="ECO:0000313" key="2">
    <source>
        <dbReference type="Proteomes" id="UP000006339"/>
    </source>
</evidence>